<keyword evidence="1" id="KW-0175">Coiled coil</keyword>
<comment type="caution">
    <text evidence="2">The sequence shown here is derived from an EMBL/GenBank/DDBJ whole genome shotgun (WGS) entry which is preliminary data.</text>
</comment>
<name>A0ABD1JXF7_9TELE</name>
<proteinExistence type="predicted"/>
<evidence type="ECO:0008006" key="4">
    <source>
        <dbReference type="Google" id="ProtNLM"/>
    </source>
</evidence>
<dbReference type="EMBL" id="JBHFQA010000011">
    <property type="protein sequence ID" value="KAL2091516.1"/>
    <property type="molecule type" value="Genomic_DNA"/>
</dbReference>
<accession>A0ABD1JXF7</accession>
<gene>
    <name evidence="2" type="ORF">ACEWY4_013779</name>
</gene>
<evidence type="ECO:0000313" key="2">
    <source>
        <dbReference type="EMBL" id="KAL2091516.1"/>
    </source>
</evidence>
<dbReference type="Pfam" id="PF13096">
    <property type="entry name" value="CENP-P"/>
    <property type="match status" value="1"/>
</dbReference>
<evidence type="ECO:0000313" key="3">
    <source>
        <dbReference type="Proteomes" id="UP001591681"/>
    </source>
</evidence>
<dbReference type="InterPro" id="IPR027801">
    <property type="entry name" value="CENP-P"/>
</dbReference>
<dbReference type="PANTHER" id="PTHR28577:SF1">
    <property type="entry name" value="CENTROMERE PROTEIN P"/>
    <property type="match status" value="1"/>
</dbReference>
<dbReference type="Proteomes" id="UP001591681">
    <property type="component" value="Unassembled WGS sequence"/>
</dbReference>
<organism evidence="2 3">
    <name type="scientific">Coilia grayii</name>
    <name type="common">Gray's grenadier anchovy</name>
    <dbReference type="NCBI Taxonomy" id="363190"/>
    <lineage>
        <taxon>Eukaryota</taxon>
        <taxon>Metazoa</taxon>
        <taxon>Chordata</taxon>
        <taxon>Craniata</taxon>
        <taxon>Vertebrata</taxon>
        <taxon>Euteleostomi</taxon>
        <taxon>Actinopterygii</taxon>
        <taxon>Neopterygii</taxon>
        <taxon>Teleostei</taxon>
        <taxon>Clupei</taxon>
        <taxon>Clupeiformes</taxon>
        <taxon>Clupeoidei</taxon>
        <taxon>Engraulidae</taxon>
        <taxon>Coilinae</taxon>
        <taxon>Coilia</taxon>
    </lineage>
</organism>
<dbReference type="PANTHER" id="PTHR28577">
    <property type="entry name" value="CENTROMERE PROTEIN P"/>
    <property type="match status" value="1"/>
</dbReference>
<protein>
    <recommendedName>
        <fullName evidence="4">Centromere protein P</fullName>
    </recommendedName>
</protein>
<keyword evidence="3" id="KW-1185">Reference proteome</keyword>
<sequence length="188" mass="22066">MEEQYEAEIQQLCEEIAMLEAEKENYEREVSLHYGQYLHSMLGVMVEDDLRNKQDIAKLMDEIEKMEKNLARQIRLNKINLTGCCTKTIEKSKTKVVQQYQLTGHCYHVSFNVDFIITEEQEDDTLMRKVTNLNVVVDGQDFTDISSLLSRVEETNSLLLLFKTLESFSENCEHRSKTFQHFKVRQVS</sequence>
<dbReference type="AlphaFoldDB" id="A0ABD1JXF7"/>
<reference evidence="2 3" key="1">
    <citation type="submission" date="2024-09" db="EMBL/GenBank/DDBJ databases">
        <title>A chromosome-level genome assembly of Gray's grenadier anchovy, Coilia grayii.</title>
        <authorList>
            <person name="Fu Z."/>
        </authorList>
    </citation>
    <scope>NUCLEOTIDE SEQUENCE [LARGE SCALE GENOMIC DNA]</scope>
    <source>
        <strain evidence="2">G4</strain>
        <tissue evidence="2">Muscle</tissue>
    </source>
</reference>
<feature type="coiled-coil region" evidence="1">
    <location>
        <begin position="2"/>
        <end position="76"/>
    </location>
</feature>
<evidence type="ECO:0000256" key="1">
    <source>
        <dbReference type="SAM" id="Coils"/>
    </source>
</evidence>